<name>A0A1L9RI53_ASPWE</name>
<keyword evidence="2 6" id="KW-0812">Transmembrane</keyword>
<dbReference type="PRINTS" id="PR01036">
    <property type="entry name" value="TCRTETB"/>
</dbReference>
<dbReference type="GO" id="GO:0022857">
    <property type="term" value="F:transmembrane transporter activity"/>
    <property type="evidence" value="ECO:0007669"/>
    <property type="project" value="InterPro"/>
</dbReference>
<reference evidence="9" key="1">
    <citation type="journal article" date="2017" name="Genome Biol.">
        <title>Comparative genomics reveals high biological diversity and specific adaptations in the industrially and medically important fungal genus Aspergillus.</title>
        <authorList>
            <person name="de Vries R.P."/>
            <person name="Riley R."/>
            <person name="Wiebenga A."/>
            <person name="Aguilar-Osorio G."/>
            <person name="Amillis S."/>
            <person name="Uchima C.A."/>
            <person name="Anderluh G."/>
            <person name="Asadollahi M."/>
            <person name="Askin M."/>
            <person name="Barry K."/>
            <person name="Battaglia E."/>
            <person name="Bayram O."/>
            <person name="Benocci T."/>
            <person name="Braus-Stromeyer S.A."/>
            <person name="Caldana C."/>
            <person name="Canovas D."/>
            <person name="Cerqueira G.C."/>
            <person name="Chen F."/>
            <person name="Chen W."/>
            <person name="Choi C."/>
            <person name="Clum A."/>
            <person name="Dos Santos R.A."/>
            <person name="Damasio A.R."/>
            <person name="Diallinas G."/>
            <person name="Emri T."/>
            <person name="Fekete E."/>
            <person name="Flipphi M."/>
            <person name="Freyberg S."/>
            <person name="Gallo A."/>
            <person name="Gournas C."/>
            <person name="Habgood R."/>
            <person name="Hainaut M."/>
            <person name="Harispe M.L."/>
            <person name="Henrissat B."/>
            <person name="Hilden K.S."/>
            <person name="Hope R."/>
            <person name="Hossain A."/>
            <person name="Karabika E."/>
            <person name="Karaffa L."/>
            <person name="Karanyi Z."/>
            <person name="Krasevec N."/>
            <person name="Kuo A."/>
            <person name="Kusch H."/>
            <person name="LaButti K."/>
            <person name="Lagendijk E.L."/>
            <person name="Lapidus A."/>
            <person name="Levasseur A."/>
            <person name="Lindquist E."/>
            <person name="Lipzen A."/>
            <person name="Logrieco A.F."/>
            <person name="MacCabe A."/>
            <person name="Maekelae M.R."/>
            <person name="Malavazi I."/>
            <person name="Melin P."/>
            <person name="Meyer V."/>
            <person name="Mielnichuk N."/>
            <person name="Miskei M."/>
            <person name="Molnar A.P."/>
            <person name="Mule G."/>
            <person name="Ngan C.Y."/>
            <person name="Orejas M."/>
            <person name="Orosz E."/>
            <person name="Ouedraogo J.P."/>
            <person name="Overkamp K.M."/>
            <person name="Park H.-S."/>
            <person name="Perrone G."/>
            <person name="Piumi F."/>
            <person name="Punt P.J."/>
            <person name="Ram A.F."/>
            <person name="Ramon A."/>
            <person name="Rauscher S."/>
            <person name="Record E."/>
            <person name="Riano-Pachon D.M."/>
            <person name="Robert V."/>
            <person name="Roehrig J."/>
            <person name="Ruller R."/>
            <person name="Salamov A."/>
            <person name="Salih N.S."/>
            <person name="Samson R.A."/>
            <person name="Sandor E."/>
            <person name="Sanguinetti M."/>
            <person name="Schuetze T."/>
            <person name="Sepcic K."/>
            <person name="Shelest E."/>
            <person name="Sherlock G."/>
            <person name="Sophianopoulou V."/>
            <person name="Squina F.M."/>
            <person name="Sun H."/>
            <person name="Susca A."/>
            <person name="Todd R.B."/>
            <person name="Tsang A."/>
            <person name="Unkles S.E."/>
            <person name="van de Wiele N."/>
            <person name="van Rossen-Uffink D."/>
            <person name="Oliveira J.V."/>
            <person name="Vesth T.C."/>
            <person name="Visser J."/>
            <person name="Yu J.-H."/>
            <person name="Zhou M."/>
            <person name="Andersen M.R."/>
            <person name="Archer D.B."/>
            <person name="Baker S.E."/>
            <person name="Benoit I."/>
            <person name="Brakhage A.A."/>
            <person name="Braus G.H."/>
            <person name="Fischer R."/>
            <person name="Frisvad J.C."/>
            <person name="Goldman G.H."/>
            <person name="Houbraken J."/>
            <person name="Oakley B."/>
            <person name="Pocsi I."/>
            <person name="Scazzocchio C."/>
            <person name="Seiboth B."/>
            <person name="vanKuyk P.A."/>
            <person name="Wortman J."/>
            <person name="Dyer P.S."/>
            <person name="Grigoriev I.V."/>
        </authorList>
    </citation>
    <scope>NUCLEOTIDE SEQUENCE [LARGE SCALE GENOMIC DNA]</scope>
    <source>
        <strain evidence="9">DTO 134E9</strain>
    </source>
</reference>
<feature type="transmembrane region" description="Helical" evidence="6">
    <location>
        <begin position="256"/>
        <end position="282"/>
    </location>
</feature>
<sequence>MARLGRDDHEERAAATEDTPLLAPVKDYQTHILPHKPLLMVFAALALVQFTSFLDQTAISTTLPAIASSLNTGSSISWVGASFLTTSTSIQLINGRLSDIFGRKACLITTLAIMGFGNFLSGLSQTPTQLYATRAFTGFGAGAINALVQIAVSDITTLEQRGYYFGILGIAVALGNGLGPVVGGWLTELTSWRWAFWFICPLTMGAIVHLGFVLPSSTAPEDIWAKLKKIDWLGVCTSMLAIVFILIPVSQGGSSIGWNSPFTCGMLIIGVLLFIAFIVIEWRFVKYPVLPMHLFKNGRSTNILLGLNLMIGWVFWGNLFYIPLYFQNVRGCSPAVAGSYILPMVIAHGMTSGLTGIGVAYLGHYMPIIRSGAFLWAVGASVKALLYNQSSPVWMFFVLGIFEGYGVGCSLQPALVGLLAGSHNADRAVMTGLRNFLRDIGGAVGITVSGAILNNTLQRSLQAKFTSDLISQLTSSAFALGDLPLSNEDKQLISSVYLHGVKRVFLSYAGLMIFMFVLSLFIEDYGLQRKQPNRADSESESDNESGYESEL</sequence>
<feature type="region of interest" description="Disordered" evidence="5">
    <location>
        <begin position="532"/>
        <end position="551"/>
    </location>
</feature>
<gene>
    <name evidence="8" type="ORF">ASPWEDRAFT_60925</name>
</gene>
<evidence type="ECO:0000313" key="9">
    <source>
        <dbReference type="Proteomes" id="UP000184383"/>
    </source>
</evidence>
<dbReference type="Gene3D" id="1.20.1720.10">
    <property type="entry name" value="Multidrug resistance protein D"/>
    <property type="match status" value="1"/>
</dbReference>
<dbReference type="Gene3D" id="1.20.1250.20">
    <property type="entry name" value="MFS general substrate transporter like domains"/>
    <property type="match status" value="1"/>
</dbReference>
<dbReference type="InterPro" id="IPR020846">
    <property type="entry name" value="MFS_dom"/>
</dbReference>
<protein>
    <recommendedName>
        <fullName evidence="7">Major facilitator superfamily (MFS) profile domain-containing protein</fullName>
    </recommendedName>
</protein>
<keyword evidence="3 6" id="KW-1133">Transmembrane helix</keyword>
<feature type="transmembrane region" description="Helical" evidence="6">
    <location>
        <begin position="163"/>
        <end position="182"/>
    </location>
</feature>
<organism evidence="8 9">
    <name type="scientific">Aspergillus wentii DTO 134E9</name>
    <dbReference type="NCBI Taxonomy" id="1073089"/>
    <lineage>
        <taxon>Eukaryota</taxon>
        <taxon>Fungi</taxon>
        <taxon>Dikarya</taxon>
        <taxon>Ascomycota</taxon>
        <taxon>Pezizomycotina</taxon>
        <taxon>Eurotiomycetes</taxon>
        <taxon>Eurotiomycetidae</taxon>
        <taxon>Eurotiales</taxon>
        <taxon>Aspergillaceae</taxon>
        <taxon>Aspergillus</taxon>
        <taxon>Aspergillus subgen. Cremei</taxon>
    </lineage>
</organism>
<evidence type="ECO:0000256" key="5">
    <source>
        <dbReference type="SAM" id="MobiDB-lite"/>
    </source>
</evidence>
<accession>A0A1L9RI53</accession>
<feature type="domain" description="Major facilitator superfamily (MFS) profile" evidence="7">
    <location>
        <begin position="41"/>
        <end position="527"/>
    </location>
</feature>
<dbReference type="EMBL" id="KV878213">
    <property type="protein sequence ID" value="OJJ34610.1"/>
    <property type="molecule type" value="Genomic_DNA"/>
</dbReference>
<dbReference type="InterPro" id="IPR036259">
    <property type="entry name" value="MFS_trans_sf"/>
</dbReference>
<feature type="transmembrane region" description="Helical" evidence="6">
    <location>
        <begin position="130"/>
        <end position="151"/>
    </location>
</feature>
<dbReference type="Pfam" id="PF07690">
    <property type="entry name" value="MFS_1"/>
    <property type="match status" value="1"/>
</dbReference>
<dbReference type="VEuPathDB" id="FungiDB:ASPWEDRAFT_60925"/>
<evidence type="ECO:0000256" key="3">
    <source>
        <dbReference type="ARBA" id="ARBA00022989"/>
    </source>
</evidence>
<feature type="compositionally biased region" description="Acidic residues" evidence="5">
    <location>
        <begin position="538"/>
        <end position="551"/>
    </location>
</feature>
<comment type="subcellular location">
    <subcellularLocation>
        <location evidence="1">Membrane</location>
        <topology evidence="1">Multi-pass membrane protein</topology>
    </subcellularLocation>
</comment>
<feature type="transmembrane region" description="Helical" evidence="6">
    <location>
        <begin position="38"/>
        <end position="55"/>
    </location>
</feature>
<proteinExistence type="predicted"/>
<feature type="transmembrane region" description="Helical" evidence="6">
    <location>
        <begin position="75"/>
        <end position="93"/>
    </location>
</feature>
<feature type="transmembrane region" description="Helical" evidence="6">
    <location>
        <begin position="338"/>
        <end position="361"/>
    </location>
</feature>
<dbReference type="RefSeq" id="XP_040688286.1">
    <property type="nucleotide sequence ID" value="XM_040838545.1"/>
</dbReference>
<feature type="transmembrane region" description="Helical" evidence="6">
    <location>
        <begin position="105"/>
        <end position="124"/>
    </location>
</feature>
<dbReference type="GO" id="GO:0005886">
    <property type="term" value="C:plasma membrane"/>
    <property type="evidence" value="ECO:0007669"/>
    <property type="project" value="TreeGrafter"/>
</dbReference>
<evidence type="ECO:0000256" key="1">
    <source>
        <dbReference type="ARBA" id="ARBA00004141"/>
    </source>
</evidence>
<dbReference type="GeneID" id="63754393"/>
<dbReference type="PROSITE" id="PS50850">
    <property type="entry name" value="MFS"/>
    <property type="match status" value="1"/>
</dbReference>
<keyword evidence="4 6" id="KW-0472">Membrane</keyword>
<keyword evidence="9" id="KW-1185">Reference proteome</keyword>
<feature type="transmembrane region" description="Helical" evidence="6">
    <location>
        <begin position="194"/>
        <end position="218"/>
    </location>
</feature>
<feature type="transmembrane region" description="Helical" evidence="6">
    <location>
        <begin position="505"/>
        <end position="522"/>
    </location>
</feature>
<evidence type="ECO:0000313" key="8">
    <source>
        <dbReference type="EMBL" id="OJJ34610.1"/>
    </source>
</evidence>
<feature type="transmembrane region" description="Helical" evidence="6">
    <location>
        <begin position="440"/>
        <end position="457"/>
    </location>
</feature>
<dbReference type="SUPFAM" id="SSF103473">
    <property type="entry name" value="MFS general substrate transporter"/>
    <property type="match status" value="2"/>
</dbReference>
<evidence type="ECO:0000256" key="2">
    <source>
        <dbReference type="ARBA" id="ARBA00022692"/>
    </source>
</evidence>
<dbReference type="PANTHER" id="PTHR23501:SF78">
    <property type="entry name" value="MAJOR FACILITATOR SUPERFAMILY (MFS) PROFILE DOMAIN-CONTAINING PROTEIN-RELATED"/>
    <property type="match status" value="1"/>
</dbReference>
<dbReference type="OrthoDB" id="6770063at2759"/>
<dbReference type="PANTHER" id="PTHR23501">
    <property type="entry name" value="MAJOR FACILITATOR SUPERFAMILY"/>
    <property type="match status" value="1"/>
</dbReference>
<dbReference type="AlphaFoldDB" id="A0A1L9RI53"/>
<dbReference type="InterPro" id="IPR011701">
    <property type="entry name" value="MFS"/>
</dbReference>
<evidence type="ECO:0000259" key="7">
    <source>
        <dbReference type="PROSITE" id="PS50850"/>
    </source>
</evidence>
<evidence type="ECO:0000256" key="4">
    <source>
        <dbReference type="ARBA" id="ARBA00023136"/>
    </source>
</evidence>
<feature type="transmembrane region" description="Helical" evidence="6">
    <location>
        <begin position="230"/>
        <end position="250"/>
    </location>
</feature>
<evidence type="ECO:0000256" key="6">
    <source>
        <dbReference type="SAM" id="Phobius"/>
    </source>
</evidence>
<dbReference type="Proteomes" id="UP000184383">
    <property type="component" value="Unassembled WGS sequence"/>
</dbReference>
<feature type="transmembrane region" description="Helical" evidence="6">
    <location>
        <begin position="393"/>
        <end position="419"/>
    </location>
</feature>
<feature type="transmembrane region" description="Helical" evidence="6">
    <location>
        <begin position="303"/>
        <end position="326"/>
    </location>
</feature>